<feature type="transmembrane region" description="Helical" evidence="2">
    <location>
        <begin position="52"/>
        <end position="76"/>
    </location>
</feature>
<dbReference type="InterPro" id="IPR048314">
    <property type="entry name" value="DUF5382_C"/>
</dbReference>
<dbReference type="AlphaFoldDB" id="A0A6A5GI57"/>
<evidence type="ECO:0000256" key="1">
    <source>
        <dbReference type="SAM" id="MobiDB-lite"/>
    </source>
</evidence>
<name>A0A6A5GI57_CAERE</name>
<organism evidence="6 7">
    <name type="scientific">Caenorhabditis remanei</name>
    <name type="common">Caenorhabditis vulgaris</name>
    <dbReference type="NCBI Taxonomy" id="31234"/>
    <lineage>
        <taxon>Eukaryota</taxon>
        <taxon>Metazoa</taxon>
        <taxon>Ecdysozoa</taxon>
        <taxon>Nematoda</taxon>
        <taxon>Chromadorea</taxon>
        <taxon>Rhabditida</taxon>
        <taxon>Rhabditina</taxon>
        <taxon>Rhabditomorpha</taxon>
        <taxon>Rhabditoidea</taxon>
        <taxon>Rhabditidae</taxon>
        <taxon>Peloderinae</taxon>
        <taxon>Caenorhabditis</taxon>
    </lineage>
</organism>
<evidence type="ECO:0000256" key="2">
    <source>
        <dbReference type="SAM" id="Phobius"/>
    </source>
</evidence>
<evidence type="ECO:0000259" key="3">
    <source>
        <dbReference type="Pfam" id="PF17354"/>
    </source>
</evidence>
<dbReference type="Proteomes" id="UP000483820">
    <property type="component" value="Chromosome V"/>
</dbReference>
<evidence type="ECO:0000259" key="5">
    <source>
        <dbReference type="Pfam" id="PF20840"/>
    </source>
</evidence>
<dbReference type="InterPro" id="IPR019422">
    <property type="entry name" value="7TM_GPCR_serpentine_rcpt_Srh"/>
</dbReference>
<proteinExistence type="predicted"/>
<protein>
    <submittedName>
        <fullName evidence="6">Uncharacterized protein</fullName>
    </submittedName>
</protein>
<dbReference type="CTD" id="9808934"/>
<feature type="domain" description="DUF5382" evidence="3">
    <location>
        <begin position="258"/>
        <end position="383"/>
    </location>
</feature>
<feature type="transmembrane region" description="Helical" evidence="2">
    <location>
        <begin position="20"/>
        <end position="46"/>
    </location>
</feature>
<dbReference type="Pfam" id="PF10318">
    <property type="entry name" value="7TM_GPCR_Srh"/>
    <property type="match status" value="1"/>
</dbReference>
<dbReference type="RefSeq" id="XP_003104535.2">
    <property type="nucleotide sequence ID" value="XM_003104487.2"/>
</dbReference>
<dbReference type="EMBL" id="WUAV01000005">
    <property type="protein sequence ID" value="KAF1754878.1"/>
    <property type="molecule type" value="Genomic_DNA"/>
</dbReference>
<dbReference type="KEGG" id="crq:GCK72_021443"/>
<feature type="domain" description="DUF5382" evidence="4">
    <location>
        <begin position="414"/>
        <end position="519"/>
    </location>
</feature>
<gene>
    <name evidence="6" type="ORF">GCK72_021443</name>
</gene>
<evidence type="ECO:0000313" key="6">
    <source>
        <dbReference type="EMBL" id="KAF1754878.1"/>
    </source>
</evidence>
<evidence type="ECO:0000313" key="7">
    <source>
        <dbReference type="Proteomes" id="UP000483820"/>
    </source>
</evidence>
<dbReference type="Pfam" id="PF20839">
    <property type="entry name" value="DUF5382_C"/>
    <property type="match status" value="1"/>
</dbReference>
<keyword evidence="2" id="KW-0812">Transmembrane</keyword>
<keyword evidence="2" id="KW-1133">Transmembrane helix</keyword>
<feature type="compositionally biased region" description="Basic and acidic residues" evidence="1">
    <location>
        <begin position="100"/>
        <end position="115"/>
    </location>
</feature>
<dbReference type="GeneID" id="9808934"/>
<dbReference type="Pfam" id="PF17354">
    <property type="entry name" value="DUF5382"/>
    <property type="match status" value="1"/>
</dbReference>
<reference evidence="6 7" key="1">
    <citation type="submission" date="2019-12" db="EMBL/GenBank/DDBJ databases">
        <title>Chromosome-level assembly of the Caenorhabditis remanei genome.</title>
        <authorList>
            <person name="Teterina A.A."/>
            <person name="Willis J.H."/>
            <person name="Phillips P.C."/>
        </authorList>
    </citation>
    <scope>NUCLEOTIDE SEQUENCE [LARGE SCALE GENOMIC DNA]</scope>
    <source>
        <strain evidence="6 7">PX506</strain>
        <tissue evidence="6">Whole organism</tissue>
    </source>
</reference>
<comment type="caution">
    <text evidence="6">The sequence shown here is derived from an EMBL/GenBank/DDBJ whole genome shotgun (WGS) entry which is preliminary data.</text>
</comment>
<feature type="region of interest" description="Disordered" evidence="1">
    <location>
        <begin position="100"/>
        <end position="122"/>
    </location>
</feature>
<dbReference type="Pfam" id="PF20840">
    <property type="entry name" value="DUF5382_N"/>
    <property type="match status" value="1"/>
</dbReference>
<keyword evidence="2" id="KW-0472">Membrane</keyword>
<dbReference type="InterPro" id="IPR048313">
    <property type="entry name" value="DUF5382_N"/>
</dbReference>
<evidence type="ECO:0000259" key="4">
    <source>
        <dbReference type="Pfam" id="PF20839"/>
    </source>
</evidence>
<feature type="domain" description="DUF5382" evidence="5">
    <location>
        <begin position="117"/>
        <end position="249"/>
    </location>
</feature>
<accession>A0A6A5GI57</accession>
<dbReference type="InterPro" id="IPR035415">
    <property type="entry name" value="DUF5382_central"/>
</dbReference>
<sequence length="538" mass="63485">MKEMKWYLINMACWTRAMDLMYSLFVIPYFFIPTLVVLPVGVFSLIGVPTQIQLVMLVIIITAEMCRLFLLFLLFLSTSASDFFDFDWDSPYESTEDVRYLGRDDGRTPSERGEPHPSTQAQMNERFKEDMLAVLQKRSRAHFDDLARYFNPNIQIQSCFASGKNLNADQLYQLMINLSAYYRVWSNVEFENRDLAGPKYAFVIMRHNATIHDGSQIAGKWKYEASFKRLWNYFLIDHLTFVGSCRGIPQTAPQDPLEDPDHFVERVRTKLVSDLFLPYGYSKKLENFEDFGDWITEAAQFVVCDEPKMNKKEFIKFMADRYHGIRRYSDNVFNYTKNQQDIEITFSTTWEAPNTTLYRDTYTFRVKKEEDYVPQLDNSFSYWRIYWVTKKCTVDRTRHPAILDGANNLMEVNKRFCGMIDGENWDVFQSFLDLFDPKDTKWGACVGARDLGYDKIREHMEKVAMRYAKCVVTQVNIRNLIRAEFATTFTMSRATDIQEQEEVDVGFSGFKDKDGYWRMNRMYFLCDETTQKRKFIEL</sequence>